<sequence length="46" mass="5154">MIRAERGAQPGRCFHFRSARDCASALDVVDNRAGGRQYKGERNDQS</sequence>
<dbReference type="AlphaFoldDB" id="A0A543FDS3"/>
<gene>
    <name evidence="1" type="ORF">FB390_3688</name>
</gene>
<protein>
    <submittedName>
        <fullName evidence="1">Uncharacterized protein</fullName>
    </submittedName>
</protein>
<evidence type="ECO:0000313" key="1">
    <source>
        <dbReference type="EMBL" id="TQM32018.1"/>
    </source>
</evidence>
<name>A0A543FDS3_9NOCA</name>
<proteinExistence type="predicted"/>
<reference evidence="1 2" key="1">
    <citation type="submission" date="2019-06" db="EMBL/GenBank/DDBJ databases">
        <title>Sequencing the genomes of 1000 actinobacteria strains.</title>
        <authorList>
            <person name="Klenk H.-P."/>
        </authorList>
    </citation>
    <scope>NUCLEOTIDE SEQUENCE [LARGE SCALE GENOMIC DNA]</scope>
    <source>
        <strain evidence="1 2">DSM 103495</strain>
    </source>
</reference>
<evidence type="ECO:0000313" key="2">
    <source>
        <dbReference type="Proteomes" id="UP000316331"/>
    </source>
</evidence>
<comment type="caution">
    <text evidence="1">The sequence shown here is derived from an EMBL/GenBank/DDBJ whole genome shotgun (WGS) entry which is preliminary data.</text>
</comment>
<dbReference type="Proteomes" id="UP000316331">
    <property type="component" value="Unassembled WGS sequence"/>
</dbReference>
<keyword evidence="2" id="KW-1185">Reference proteome</keyword>
<organism evidence="1 2">
    <name type="scientific">Nocardia bhagyanarayanae</name>
    <dbReference type="NCBI Taxonomy" id="1215925"/>
    <lineage>
        <taxon>Bacteria</taxon>
        <taxon>Bacillati</taxon>
        <taxon>Actinomycetota</taxon>
        <taxon>Actinomycetes</taxon>
        <taxon>Mycobacteriales</taxon>
        <taxon>Nocardiaceae</taxon>
        <taxon>Nocardia</taxon>
    </lineage>
</organism>
<dbReference type="EMBL" id="VFPG01000001">
    <property type="protein sequence ID" value="TQM32018.1"/>
    <property type="molecule type" value="Genomic_DNA"/>
</dbReference>
<accession>A0A543FDS3</accession>